<reference evidence="12 13" key="1">
    <citation type="journal article" date="2016" name="Nat. Commun.">
        <title>Thousands of microbial genomes shed light on interconnected biogeochemical processes in an aquifer system.</title>
        <authorList>
            <person name="Anantharaman K."/>
            <person name="Brown C.T."/>
            <person name="Hug L.A."/>
            <person name="Sharon I."/>
            <person name="Castelle C.J."/>
            <person name="Probst A.J."/>
            <person name="Thomas B.C."/>
            <person name="Singh A."/>
            <person name="Wilkins M.J."/>
            <person name="Karaoz U."/>
            <person name="Brodie E.L."/>
            <person name="Williams K.H."/>
            <person name="Hubbard S.S."/>
            <person name="Banfield J.F."/>
        </authorList>
    </citation>
    <scope>NUCLEOTIDE SEQUENCE [LARGE SCALE GENOMIC DNA]</scope>
</reference>
<evidence type="ECO:0000256" key="2">
    <source>
        <dbReference type="ARBA" id="ARBA00022448"/>
    </source>
</evidence>
<evidence type="ECO:0000313" key="12">
    <source>
        <dbReference type="EMBL" id="OGF14689.1"/>
    </source>
</evidence>
<keyword evidence="2" id="KW-0813">Transport</keyword>
<keyword evidence="3" id="KW-1003">Cell membrane</keyword>
<comment type="caution">
    <text evidence="12">The sequence shown here is derived from an EMBL/GenBank/DDBJ whole genome shotgun (WGS) entry which is preliminary data.</text>
</comment>
<evidence type="ECO:0000256" key="9">
    <source>
        <dbReference type="RuleBase" id="RU003945"/>
    </source>
</evidence>
<comment type="subcellular location">
    <subcellularLocation>
        <location evidence="1">Cell membrane</location>
        <topology evidence="1">Multi-pass membrane protein</topology>
    </subcellularLocation>
    <subcellularLocation>
        <location evidence="9">Membrane</location>
        <topology evidence="9">Multi-pass membrane protein</topology>
    </subcellularLocation>
</comment>
<dbReference type="CDD" id="cd20070">
    <property type="entry name" value="5TM_YidC_Alb3"/>
    <property type="match status" value="1"/>
</dbReference>
<evidence type="ECO:0000256" key="6">
    <source>
        <dbReference type="ARBA" id="ARBA00022989"/>
    </source>
</evidence>
<dbReference type="GO" id="GO:0032977">
    <property type="term" value="F:membrane insertase activity"/>
    <property type="evidence" value="ECO:0007669"/>
    <property type="project" value="InterPro"/>
</dbReference>
<dbReference type="InterPro" id="IPR028055">
    <property type="entry name" value="YidC/Oxa/ALB_C"/>
</dbReference>
<feature type="transmembrane region" description="Helical" evidence="10">
    <location>
        <begin position="30"/>
        <end position="47"/>
    </location>
</feature>
<dbReference type="GO" id="GO:0051205">
    <property type="term" value="P:protein insertion into membrane"/>
    <property type="evidence" value="ECO:0007669"/>
    <property type="project" value="TreeGrafter"/>
</dbReference>
<gene>
    <name evidence="12" type="ORF">A3D54_03815</name>
</gene>
<organism evidence="12 13">
    <name type="scientific">Candidatus Falkowbacteria bacterium RIFCSPHIGHO2_02_FULL_45_15</name>
    <dbReference type="NCBI Taxonomy" id="1797987"/>
    <lineage>
        <taxon>Bacteria</taxon>
        <taxon>Candidatus Falkowiibacteriota</taxon>
    </lineage>
</organism>
<keyword evidence="4 9" id="KW-0812">Transmembrane</keyword>
<sequence>MAQLFHLIFYQPILNLLVFFYNIIPGNDIGVAIVVLTALIRLLSYPLNQQSIKSQKALRDLQPKIDELKRKYADNKQEQGRAMMELYKTEKVNPFSSCLPLLIQFPFLIAVYYVFRDGLAGNKALDLVYSFLAKPESLNPITLGFFDLSKPSIILAVIAGVAQFWQVKMMSVQRPPQKLAGAKDEDMMAIMNKQMIYFMPILTVFFGFTFPAGLMLYWLVTTLLTGLQQLYIFKNPPINESATNNTNTSNH</sequence>
<feature type="domain" description="Membrane insertase YidC/Oxa/ALB C-terminal" evidence="11">
    <location>
        <begin position="30"/>
        <end position="233"/>
    </location>
</feature>
<evidence type="ECO:0000256" key="1">
    <source>
        <dbReference type="ARBA" id="ARBA00004651"/>
    </source>
</evidence>
<dbReference type="Pfam" id="PF02096">
    <property type="entry name" value="60KD_IMP"/>
    <property type="match status" value="1"/>
</dbReference>
<feature type="transmembrane region" description="Helical" evidence="10">
    <location>
        <begin position="92"/>
        <end position="115"/>
    </location>
</feature>
<evidence type="ECO:0000256" key="5">
    <source>
        <dbReference type="ARBA" id="ARBA00022927"/>
    </source>
</evidence>
<dbReference type="EMBL" id="MFFU01000060">
    <property type="protein sequence ID" value="OGF14689.1"/>
    <property type="molecule type" value="Genomic_DNA"/>
</dbReference>
<dbReference type="InterPro" id="IPR001708">
    <property type="entry name" value="YidC/ALB3/OXA1/COX18"/>
</dbReference>
<keyword evidence="6 10" id="KW-1133">Transmembrane helix</keyword>
<evidence type="ECO:0000256" key="3">
    <source>
        <dbReference type="ARBA" id="ARBA00022475"/>
    </source>
</evidence>
<evidence type="ECO:0000313" key="13">
    <source>
        <dbReference type="Proteomes" id="UP000177691"/>
    </source>
</evidence>
<evidence type="ECO:0000256" key="8">
    <source>
        <dbReference type="ARBA" id="ARBA00023186"/>
    </source>
</evidence>
<name>A0A1F5RJW0_9BACT</name>
<keyword evidence="8" id="KW-0143">Chaperone</keyword>
<dbReference type="GO" id="GO:0015031">
    <property type="term" value="P:protein transport"/>
    <property type="evidence" value="ECO:0007669"/>
    <property type="project" value="UniProtKB-KW"/>
</dbReference>
<feature type="transmembrane region" description="Helical" evidence="10">
    <location>
        <begin position="196"/>
        <end position="220"/>
    </location>
</feature>
<evidence type="ECO:0000259" key="11">
    <source>
        <dbReference type="Pfam" id="PF02096"/>
    </source>
</evidence>
<dbReference type="PANTHER" id="PTHR12428">
    <property type="entry name" value="OXA1"/>
    <property type="match status" value="1"/>
</dbReference>
<evidence type="ECO:0000256" key="7">
    <source>
        <dbReference type="ARBA" id="ARBA00023136"/>
    </source>
</evidence>
<comment type="similarity">
    <text evidence="9">Belongs to the OXA1/ALB3/YidC family.</text>
</comment>
<dbReference type="GO" id="GO:0005886">
    <property type="term" value="C:plasma membrane"/>
    <property type="evidence" value="ECO:0007669"/>
    <property type="project" value="UniProtKB-SubCell"/>
</dbReference>
<feature type="transmembrane region" description="Helical" evidence="10">
    <location>
        <begin position="7"/>
        <end position="24"/>
    </location>
</feature>
<evidence type="ECO:0000256" key="10">
    <source>
        <dbReference type="SAM" id="Phobius"/>
    </source>
</evidence>
<dbReference type="NCBIfam" id="TIGR03592">
    <property type="entry name" value="yidC_oxa1_cterm"/>
    <property type="match status" value="1"/>
</dbReference>
<dbReference type="Proteomes" id="UP000177691">
    <property type="component" value="Unassembled WGS sequence"/>
</dbReference>
<dbReference type="InterPro" id="IPR047196">
    <property type="entry name" value="YidC_ALB_C"/>
</dbReference>
<feature type="transmembrane region" description="Helical" evidence="10">
    <location>
        <begin position="148"/>
        <end position="165"/>
    </location>
</feature>
<accession>A0A1F5RJW0</accession>
<dbReference type="AlphaFoldDB" id="A0A1F5RJW0"/>
<keyword evidence="5" id="KW-0653">Protein transport</keyword>
<keyword evidence="7 10" id="KW-0472">Membrane</keyword>
<proteinExistence type="inferred from homology"/>
<protein>
    <recommendedName>
        <fullName evidence="11">Membrane insertase YidC/Oxa/ALB C-terminal domain-containing protein</fullName>
    </recommendedName>
</protein>
<evidence type="ECO:0000256" key="4">
    <source>
        <dbReference type="ARBA" id="ARBA00022692"/>
    </source>
</evidence>
<dbReference type="PANTHER" id="PTHR12428:SF65">
    <property type="entry name" value="CYTOCHROME C OXIDASE ASSEMBLY PROTEIN COX18, MITOCHONDRIAL"/>
    <property type="match status" value="1"/>
</dbReference>